<dbReference type="GO" id="GO:0005886">
    <property type="term" value="C:plasma membrane"/>
    <property type="evidence" value="ECO:0007669"/>
    <property type="project" value="UniProtKB-SubCell"/>
</dbReference>
<dbReference type="Pfam" id="PF01925">
    <property type="entry name" value="TauE"/>
    <property type="match status" value="1"/>
</dbReference>
<evidence type="ECO:0000256" key="3">
    <source>
        <dbReference type="ARBA" id="ARBA00022692"/>
    </source>
</evidence>
<evidence type="ECO:0000256" key="2">
    <source>
        <dbReference type="ARBA" id="ARBA00009142"/>
    </source>
</evidence>
<comment type="similarity">
    <text evidence="2 6">Belongs to the 4-toluene sulfonate uptake permease (TSUP) (TC 2.A.102) family.</text>
</comment>
<feature type="transmembrane region" description="Helical" evidence="6">
    <location>
        <begin position="82"/>
        <end position="102"/>
    </location>
</feature>
<evidence type="ECO:0000313" key="7">
    <source>
        <dbReference type="EMBL" id="SDT41599.1"/>
    </source>
</evidence>
<sequence>MGRIEREVVVVELIEYLVLGVTMGAVGGLFGIGGGLIAIPVLGILFGLDQQMAQGTALVMVVPNVVLALYRYHQRNRIQLKHALPLVVTSFCFAWVGALWAVGLDPRSMRLGFVGFLLALALFYLVRSFMAASAVSAQMRHPWPWLGLLGAGSGAMGGLFGVGGAVVATPFLTIVFGTSQVVAQGLSLALALPSTSVTLLTYALHNEVDWNMGIPMAIGGLLSISWGVKMAYALPEKVLRALFCIYLVIGALLLSFKV</sequence>
<keyword evidence="4 6" id="KW-1133">Transmembrane helix</keyword>
<evidence type="ECO:0000256" key="6">
    <source>
        <dbReference type="RuleBase" id="RU363041"/>
    </source>
</evidence>
<dbReference type="EMBL" id="LT629972">
    <property type="protein sequence ID" value="SEI15183.1"/>
    <property type="molecule type" value="Genomic_DNA"/>
</dbReference>
<keyword evidence="5 6" id="KW-0472">Membrane</keyword>
<dbReference type="InterPro" id="IPR051598">
    <property type="entry name" value="TSUP/Inactive_protease-like"/>
</dbReference>
<reference evidence="10" key="1">
    <citation type="submission" date="2016-10" db="EMBL/GenBank/DDBJ databases">
        <authorList>
            <person name="Varghese N."/>
            <person name="Submissions S."/>
        </authorList>
    </citation>
    <scope>NUCLEOTIDE SEQUENCE [LARGE SCALE GENOMIC DNA]</scope>
    <source>
        <strain evidence="10">ATCC 23835</strain>
    </source>
</reference>
<comment type="subcellular location">
    <subcellularLocation>
        <location evidence="6">Cell membrane</location>
        <topology evidence="6">Multi-pass membrane protein</topology>
    </subcellularLocation>
    <subcellularLocation>
        <location evidence="1">Membrane</location>
        <topology evidence="1">Multi-pass membrane protein</topology>
    </subcellularLocation>
</comment>
<dbReference type="InterPro" id="IPR002781">
    <property type="entry name" value="TM_pro_TauE-like"/>
</dbReference>
<protein>
    <recommendedName>
        <fullName evidence="6">Probable membrane transporter protein</fullName>
    </recommendedName>
</protein>
<dbReference type="PANTHER" id="PTHR43701">
    <property type="entry name" value="MEMBRANE TRANSPORTER PROTEIN MJ0441-RELATED"/>
    <property type="match status" value="1"/>
</dbReference>
<evidence type="ECO:0000256" key="5">
    <source>
        <dbReference type="ARBA" id="ARBA00023136"/>
    </source>
</evidence>
<accession>A0A1H6NTW2</accession>
<feature type="transmembrane region" description="Helical" evidence="6">
    <location>
        <begin position="214"/>
        <end position="232"/>
    </location>
</feature>
<name>A0A1H6NTW2_9PSED</name>
<feature type="transmembrane region" description="Helical" evidence="6">
    <location>
        <begin position="108"/>
        <end position="126"/>
    </location>
</feature>
<proteinExistence type="inferred from homology"/>
<keyword evidence="6" id="KW-1003">Cell membrane</keyword>
<evidence type="ECO:0000313" key="8">
    <source>
        <dbReference type="EMBL" id="SEI15183.1"/>
    </source>
</evidence>
<evidence type="ECO:0000313" key="10">
    <source>
        <dbReference type="Proteomes" id="UP000199524"/>
    </source>
</evidence>
<dbReference type="Proteomes" id="UP000182272">
    <property type="component" value="Chromosome I"/>
</dbReference>
<feature type="transmembrane region" description="Helical" evidence="6">
    <location>
        <begin position="238"/>
        <end position="256"/>
    </location>
</feature>
<dbReference type="EMBL" id="LT629777">
    <property type="protein sequence ID" value="SDT41599.1"/>
    <property type="molecule type" value="Genomic_DNA"/>
</dbReference>
<feature type="transmembrane region" description="Helical" evidence="6">
    <location>
        <begin position="181"/>
        <end position="202"/>
    </location>
</feature>
<evidence type="ECO:0000256" key="4">
    <source>
        <dbReference type="ARBA" id="ARBA00022989"/>
    </source>
</evidence>
<dbReference type="PANTHER" id="PTHR43701:SF2">
    <property type="entry name" value="MEMBRANE TRANSPORTER PROTEIN YJNA-RELATED"/>
    <property type="match status" value="1"/>
</dbReference>
<organism evidence="8 9">
    <name type="scientific">Pseudomonas asplenii</name>
    <dbReference type="NCBI Taxonomy" id="53407"/>
    <lineage>
        <taxon>Bacteria</taxon>
        <taxon>Pseudomonadati</taxon>
        <taxon>Pseudomonadota</taxon>
        <taxon>Gammaproteobacteria</taxon>
        <taxon>Pseudomonadales</taxon>
        <taxon>Pseudomonadaceae</taxon>
        <taxon>Pseudomonas</taxon>
    </lineage>
</organism>
<evidence type="ECO:0000256" key="1">
    <source>
        <dbReference type="ARBA" id="ARBA00004141"/>
    </source>
</evidence>
<feature type="transmembrane region" description="Helical" evidence="6">
    <location>
        <begin position="16"/>
        <end position="46"/>
    </location>
</feature>
<feature type="transmembrane region" description="Helical" evidence="6">
    <location>
        <begin position="146"/>
        <end position="175"/>
    </location>
</feature>
<gene>
    <name evidence="8" type="ORF">SAMN05216581_2918</name>
    <name evidence="7" type="ORF">SAMN05216598_5584</name>
</gene>
<keyword evidence="10" id="KW-1185">Reference proteome</keyword>
<accession>A0A1H2A6T9</accession>
<keyword evidence="3 6" id="KW-0812">Transmembrane</keyword>
<dbReference type="Proteomes" id="UP000199524">
    <property type="component" value="Chromosome I"/>
</dbReference>
<dbReference type="AlphaFoldDB" id="A0A1H6NTW2"/>
<feature type="transmembrane region" description="Helical" evidence="6">
    <location>
        <begin position="52"/>
        <end position="70"/>
    </location>
</feature>
<reference evidence="8 9" key="2">
    <citation type="submission" date="2016-10" db="EMBL/GenBank/DDBJ databases">
        <authorList>
            <person name="de Groot N.N."/>
        </authorList>
    </citation>
    <scope>NUCLEOTIDE SEQUENCE [LARGE SCALE GENOMIC DNA]</scope>
    <source>
        <strain evidence="7">ATCC 23835</strain>
        <strain evidence="8 9">LMG 2158</strain>
    </source>
</reference>
<evidence type="ECO:0000313" key="9">
    <source>
        <dbReference type="Proteomes" id="UP000182272"/>
    </source>
</evidence>